<feature type="transmembrane region" description="Helical" evidence="6">
    <location>
        <begin position="219"/>
        <end position="240"/>
    </location>
</feature>
<dbReference type="Gene3D" id="1.20.144.10">
    <property type="entry name" value="Phosphatidic acid phosphatase type 2/haloperoxidase"/>
    <property type="match status" value="1"/>
</dbReference>
<keyword evidence="4 6" id="KW-1133">Transmembrane helix</keyword>
<comment type="subcellular location">
    <subcellularLocation>
        <location evidence="1">Membrane</location>
        <topology evidence="1">Multi-pass membrane protein</topology>
    </subcellularLocation>
</comment>
<organism evidence="8 9">
    <name type="scientific">Cylindrotheca closterium</name>
    <dbReference type="NCBI Taxonomy" id="2856"/>
    <lineage>
        <taxon>Eukaryota</taxon>
        <taxon>Sar</taxon>
        <taxon>Stramenopiles</taxon>
        <taxon>Ochrophyta</taxon>
        <taxon>Bacillariophyta</taxon>
        <taxon>Bacillariophyceae</taxon>
        <taxon>Bacillariophycidae</taxon>
        <taxon>Bacillariales</taxon>
        <taxon>Bacillariaceae</taxon>
        <taxon>Cylindrotheca</taxon>
    </lineage>
</organism>
<dbReference type="GO" id="GO:0046839">
    <property type="term" value="P:phospholipid dephosphorylation"/>
    <property type="evidence" value="ECO:0007669"/>
    <property type="project" value="TreeGrafter"/>
</dbReference>
<evidence type="ECO:0000256" key="6">
    <source>
        <dbReference type="SAM" id="Phobius"/>
    </source>
</evidence>
<evidence type="ECO:0000313" key="8">
    <source>
        <dbReference type="EMBL" id="CAJ1940481.1"/>
    </source>
</evidence>
<keyword evidence="3 6" id="KW-0812">Transmembrane</keyword>
<dbReference type="PANTHER" id="PTHR10165:SF35">
    <property type="entry name" value="RE23632P"/>
    <property type="match status" value="1"/>
</dbReference>
<dbReference type="GO" id="GO:0006644">
    <property type="term" value="P:phospholipid metabolic process"/>
    <property type="evidence" value="ECO:0007669"/>
    <property type="project" value="InterPro"/>
</dbReference>
<feature type="transmembrane region" description="Helical" evidence="6">
    <location>
        <begin position="252"/>
        <end position="271"/>
    </location>
</feature>
<dbReference type="EMBL" id="CAKOGP040000891">
    <property type="protein sequence ID" value="CAJ1940481.1"/>
    <property type="molecule type" value="Genomic_DNA"/>
</dbReference>
<evidence type="ECO:0000256" key="3">
    <source>
        <dbReference type="ARBA" id="ARBA00022692"/>
    </source>
</evidence>
<dbReference type="InterPro" id="IPR036938">
    <property type="entry name" value="PAP2/HPO_sf"/>
</dbReference>
<gene>
    <name evidence="8" type="ORF">CYCCA115_LOCUS7063</name>
</gene>
<evidence type="ECO:0000256" key="4">
    <source>
        <dbReference type="ARBA" id="ARBA00022989"/>
    </source>
</evidence>
<feature type="domain" description="Phosphatidic acid phosphatase type 2/haloperoxidase" evidence="7">
    <location>
        <begin position="135"/>
        <end position="267"/>
    </location>
</feature>
<evidence type="ECO:0000259" key="7">
    <source>
        <dbReference type="SMART" id="SM00014"/>
    </source>
</evidence>
<dbReference type="InterPro" id="IPR043216">
    <property type="entry name" value="PAP-like"/>
</dbReference>
<name>A0AAD2CRF3_9STRA</name>
<dbReference type="GO" id="GO:0008195">
    <property type="term" value="F:phosphatidate phosphatase activity"/>
    <property type="evidence" value="ECO:0007669"/>
    <property type="project" value="TreeGrafter"/>
</dbReference>
<evidence type="ECO:0000256" key="5">
    <source>
        <dbReference type="ARBA" id="ARBA00023136"/>
    </source>
</evidence>
<dbReference type="PANTHER" id="PTHR10165">
    <property type="entry name" value="LIPID PHOSPHATE PHOSPHATASE"/>
    <property type="match status" value="1"/>
</dbReference>
<proteinExistence type="inferred from homology"/>
<dbReference type="GO" id="GO:0016020">
    <property type="term" value="C:membrane"/>
    <property type="evidence" value="ECO:0007669"/>
    <property type="project" value="UniProtKB-SubCell"/>
</dbReference>
<comment type="similarity">
    <text evidence="2">Belongs to the PA-phosphatase related phosphoesterase family.</text>
</comment>
<keyword evidence="5 6" id="KW-0472">Membrane</keyword>
<feature type="transmembrane region" description="Helical" evidence="6">
    <location>
        <begin position="132"/>
        <end position="156"/>
    </location>
</feature>
<dbReference type="AlphaFoldDB" id="A0AAD2CRF3"/>
<dbReference type="Proteomes" id="UP001295423">
    <property type="component" value="Unassembled WGS sequence"/>
</dbReference>
<accession>A0AAD2CRF3</accession>
<sequence length="304" mass="33559">MSDINSSLEEGMDLLKDAPRSSSSNIASDRSEGTMHQSLKHSAIASVFVLIAWYYPRHLIHIETHIGSKTPPYQQTQGGDVILDFNLLNPVADPPTIPSRLLMWTSVWFPLLGLLTHAYIQNKGPQRLIHMTTALGGFATAIGISESATVLLKLWIQRPRPNYYSLCGFDKTLLKCTANLEHIREANFSFPSGHSSLTNCGMTFLVLYSVGQQLCKGNFSLSIPFNIILPWGWAIFVAASRLVDKWHHPSDVVAGLALGFVASAIAYHIWYPPLWSKMAGMPRSLCMANVDGLGGMNKLVSFTE</sequence>
<dbReference type="SMART" id="SM00014">
    <property type="entry name" value="acidPPc"/>
    <property type="match status" value="1"/>
</dbReference>
<reference evidence="8" key="1">
    <citation type="submission" date="2023-08" db="EMBL/GenBank/DDBJ databases">
        <authorList>
            <person name="Audoor S."/>
            <person name="Bilcke G."/>
        </authorList>
    </citation>
    <scope>NUCLEOTIDE SEQUENCE</scope>
</reference>
<evidence type="ECO:0000256" key="1">
    <source>
        <dbReference type="ARBA" id="ARBA00004141"/>
    </source>
</evidence>
<comment type="caution">
    <text evidence="8">The sequence shown here is derived from an EMBL/GenBank/DDBJ whole genome shotgun (WGS) entry which is preliminary data.</text>
</comment>
<evidence type="ECO:0000313" key="9">
    <source>
        <dbReference type="Proteomes" id="UP001295423"/>
    </source>
</evidence>
<keyword evidence="9" id="KW-1185">Reference proteome</keyword>
<feature type="transmembrane region" description="Helical" evidence="6">
    <location>
        <begin position="101"/>
        <end position="120"/>
    </location>
</feature>
<dbReference type="SUPFAM" id="SSF48317">
    <property type="entry name" value="Acid phosphatase/Vanadium-dependent haloperoxidase"/>
    <property type="match status" value="1"/>
</dbReference>
<dbReference type="InterPro" id="IPR000326">
    <property type="entry name" value="PAP2/HPO"/>
</dbReference>
<protein>
    <recommendedName>
        <fullName evidence="7">Phosphatidic acid phosphatase type 2/haloperoxidase domain-containing protein</fullName>
    </recommendedName>
</protein>
<evidence type="ECO:0000256" key="2">
    <source>
        <dbReference type="ARBA" id="ARBA00008816"/>
    </source>
</evidence>
<dbReference type="Pfam" id="PF01569">
    <property type="entry name" value="PAP2"/>
    <property type="match status" value="1"/>
</dbReference>